<evidence type="ECO:0000313" key="4">
    <source>
        <dbReference type="Proteomes" id="UP000321899"/>
    </source>
</evidence>
<feature type="domain" description="PAS" evidence="2">
    <location>
        <begin position="257"/>
        <end position="310"/>
    </location>
</feature>
<reference evidence="3 4" key="1">
    <citation type="submission" date="2019-06" db="EMBL/GenBank/DDBJ databases">
        <title>Desulfobotulus mexicanus sp. nov., a novel sulfate-reducing bacterium isolated from the sediment of an alkaline crater lake in Mexico.</title>
        <authorList>
            <person name="Hirschler-Rea A."/>
        </authorList>
    </citation>
    <scope>NUCLEOTIDE SEQUENCE [LARGE SCALE GENOMIC DNA]</scope>
    <source>
        <strain evidence="3 4">PAR22N</strain>
    </source>
</reference>
<dbReference type="OrthoDB" id="9792686at2"/>
<feature type="transmembrane region" description="Helical" evidence="1">
    <location>
        <begin position="20"/>
        <end position="41"/>
    </location>
</feature>
<organism evidence="3 4">
    <name type="scientific">Desulfobotulus mexicanus</name>
    <dbReference type="NCBI Taxonomy" id="2586642"/>
    <lineage>
        <taxon>Bacteria</taxon>
        <taxon>Pseudomonadati</taxon>
        <taxon>Thermodesulfobacteriota</taxon>
        <taxon>Desulfobacteria</taxon>
        <taxon>Desulfobacterales</taxon>
        <taxon>Desulfobacteraceae</taxon>
        <taxon>Desulfobotulus</taxon>
    </lineage>
</organism>
<comment type="caution">
    <text evidence="3">The sequence shown here is derived from an EMBL/GenBank/DDBJ whole genome shotgun (WGS) entry which is preliminary data.</text>
</comment>
<dbReference type="InterPro" id="IPR035965">
    <property type="entry name" value="PAS-like_dom_sf"/>
</dbReference>
<dbReference type="SUPFAM" id="SSF55785">
    <property type="entry name" value="PYP-like sensor domain (PAS domain)"/>
    <property type="match status" value="1"/>
</dbReference>
<accession>A0A5Q4VEJ3</accession>
<gene>
    <name evidence="3" type="ORF">FIM25_00480</name>
</gene>
<keyword evidence="1" id="KW-0472">Membrane</keyword>
<sequence>MKPLSDRSSHAIWAVDFKTTLSFIAMVSIILCVGMAGFGAVSMLQTSLKNFGENRIPDLKALAILNQHRMVIRGETFAVSLLLHQEGPAEAFADIRKHQQQAWKNIDEAWIALRANPRQSDRGKELLQQAESDYNAWRNAHKRMDSILLKLTDPENHSQYNELHRQYMELTAETLPLSNTIYLTFDALTDNNIANTSAMVERSLGIAGILQKGAIFSLLLGTGISIFLFILSHKARNEAARQRWNAHQDLERRRANLQAIFDTAPVGMILLNGEGKVRHINPVVSGITGMPGSSGMFRQIGEFLNCIHAHLPAKGCGYRKEGPCGQCRIRAALECALDARKEIRAVESAHTLSIHGRTENFFFQISAAPLFLDGSNHVLLTLFDITGHKETEAELRSSNMMLEKTIAHASVLARKTALSPRD</sequence>
<name>A0A5Q4VEJ3_9BACT</name>
<keyword evidence="1" id="KW-0812">Transmembrane</keyword>
<dbReference type="Proteomes" id="UP000321899">
    <property type="component" value="Unassembled WGS sequence"/>
</dbReference>
<evidence type="ECO:0000256" key="1">
    <source>
        <dbReference type="SAM" id="Phobius"/>
    </source>
</evidence>
<dbReference type="Gene3D" id="3.30.450.20">
    <property type="entry name" value="PAS domain"/>
    <property type="match status" value="1"/>
</dbReference>
<keyword evidence="1" id="KW-1133">Transmembrane helix</keyword>
<dbReference type="InterPro" id="IPR000014">
    <property type="entry name" value="PAS"/>
</dbReference>
<dbReference type="Pfam" id="PF13188">
    <property type="entry name" value="PAS_8"/>
    <property type="match status" value="1"/>
</dbReference>
<protein>
    <recommendedName>
        <fullName evidence="2">PAS domain-containing protein</fullName>
    </recommendedName>
</protein>
<keyword evidence="4" id="KW-1185">Reference proteome</keyword>
<evidence type="ECO:0000313" key="3">
    <source>
        <dbReference type="EMBL" id="TYT76065.1"/>
    </source>
</evidence>
<dbReference type="EMBL" id="VDMB01000001">
    <property type="protein sequence ID" value="TYT76065.1"/>
    <property type="molecule type" value="Genomic_DNA"/>
</dbReference>
<evidence type="ECO:0000259" key="2">
    <source>
        <dbReference type="Pfam" id="PF13188"/>
    </source>
</evidence>
<dbReference type="AlphaFoldDB" id="A0A5Q4VEJ3"/>
<dbReference type="RefSeq" id="WP_139445054.1">
    <property type="nucleotide sequence ID" value="NZ_VDMB01000001.1"/>
</dbReference>
<proteinExistence type="predicted"/>
<feature type="transmembrane region" description="Helical" evidence="1">
    <location>
        <begin position="209"/>
        <end position="231"/>
    </location>
</feature>